<evidence type="ECO:0000256" key="2">
    <source>
        <dbReference type="ARBA" id="ARBA00022649"/>
    </source>
</evidence>
<accession>A0ABU9Y0P8</accession>
<gene>
    <name evidence="3" type="ORF">ABC974_06915</name>
</gene>
<reference evidence="3 4" key="1">
    <citation type="submission" date="2024-05" db="EMBL/GenBank/DDBJ databases">
        <authorList>
            <person name="Liu Q."/>
            <person name="Xin Y.-H."/>
        </authorList>
    </citation>
    <scope>NUCLEOTIDE SEQUENCE [LARGE SCALE GENOMIC DNA]</scope>
    <source>
        <strain evidence="3 4">CGMCC 1.10181</strain>
    </source>
</reference>
<organism evidence="3 4">
    <name type="scientific">Sphingomonas oligophenolica</name>
    <dbReference type="NCBI Taxonomy" id="301154"/>
    <lineage>
        <taxon>Bacteria</taxon>
        <taxon>Pseudomonadati</taxon>
        <taxon>Pseudomonadota</taxon>
        <taxon>Alphaproteobacteria</taxon>
        <taxon>Sphingomonadales</taxon>
        <taxon>Sphingomonadaceae</taxon>
        <taxon>Sphingomonas</taxon>
    </lineage>
</organism>
<dbReference type="EMBL" id="JBDIME010000004">
    <property type="protein sequence ID" value="MEN2789347.1"/>
    <property type="molecule type" value="Genomic_DNA"/>
</dbReference>
<dbReference type="SUPFAM" id="SSF143011">
    <property type="entry name" value="RelE-like"/>
    <property type="match status" value="1"/>
</dbReference>
<dbReference type="PANTHER" id="PTHR33755:SF6">
    <property type="entry name" value="PLASMID STABILIZATION SYSTEM PROTEIN"/>
    <property type="match status" value="1"/>
</dbReference>
<dbReference type="PANTHER" id="PTHR33755">
    <property type="entry name" value="TOXIN PARE1-RELATED"/>
    <property type="match status" value="1"/>
</dbReference>
<keyword evidence="2" id="KW-1277">Toxin-antitoxin system</keyword>
<evidence type="ECO:0000313" key="4">
    <source>
        <dbReference type="Proteomes" id="UP001419910"/>
    </source>
</evidence>
<dbReference type="Pfam" id="PF05016">
    <property type="entry name" value="ParE_toxin"/>
    <property type="match status" value="1"/>
</dbReference>
<proteinExistence type="inferred from homology"/>
<dbReference type="Gene3D" id="3.30.2310.20">
    <property type="entry name" value="RelE-like"/>
    <property type="match status" value="1"/>
</dbReference>
<name>A0ABU9Y0P8_9SPHN</name>
<protein>
    <submittedName>
        <fullName evidence="3">Type II toxin-antitoxin system RelE/ParE family toxin</fullName>
    </submittedName>
</protein>
<sequence>MKVVLTAEALGDLERIGDYIARDNPMRARSFVAELLDKARGLATMPQGFPVVPRFAHLGVRRRVHGGYLIFYRVEKDRITVLHILHGARDYEALLFPDE</sequence>
<keyword evidence="4" id="KW-1185">Reference proteome</keyword>
<evidence type="ECO:0000313" key="3">
    <source>
        <dbReference type="EMBL" id="MEN2789347.1"/>
    </source>
</evidence>
<dbReference type="InterPro" id="IPR051803">
    <property type="entry name" value="TA_system_RelE-like_toxin"/>
</dbReference>
<dbReference type="InterPro" id="IPR007712">
    <property type="entry name" value="RelE/ParE_toxin"/>
</dbReference>
<dbReference type="RefSeq" id="WP_343887351.1">
    <property type="nucleotide sequence ID" value="NZ_BAAAEH010000002.1"/>
</dbReference>
<evidence type="ECO:0000256" key="1">
    <source>
        <dbReference type="ARBA" id="ARBA00006226"/>
    </source>
</evidence>
<dbReference type="Proteomes" id="UP001419910">
    <property type="component" value="Unassembled WGS sequence"/>
</dbReference>
<dbReference type="InterPro" id="IPR035093">
    <property type="entry name" value="RelE/ParE_toxin_dom_sf"/>
</dbReference>
<comment type="similarity">
    <text evidence="1">Belongs to the RelE toxin family.</text>
</comment>
<comment type="caution">
    <text evidence="3">The sequence shown here is derived from an EMBL/GenBank/DDBJ whole genome shotgun (WGS) entry which is preliminary data.</text>
</comment>